<reference evidence="1" key="1">
    <citation type="submission" date="2021-01" db="EMBL/GenBank/DDBJ databases">
        <authorList>
            <person name="Corre E."/>
            <person name="Pelletier E."/>
            <person name="Niang G."/>
            <person name="Scheremetjew M."/>
            <person name="Finn R."/>
            <person name="Kale V."/>
            <person name="Holt S."/>
            <person name="Cochrane G."/>
            <person name="Meng A."/>
            <person name="Brown T."/>
            <person name="Cohen L."/>
        </authorList>
    </citation>
    <scope>NUCLEOTIDE SEQUENCE</scope>
    <source>
        <strain evidence="1">CCMP645</strain>
    </source>
</reference>
<dbReference type="AlphaFoldDB" id="A0A7S4B2H3"/>
<evidence type="ECO:0000313" key="1">
    <source>
        <dbReference type="EMBL" id="CAE0750800.1"/>
    </source>
</evidence>
<proteinExistence type="predicted"/>
<organism evidence="1">
    <name type="scientific">Chrysotila carterae</name>
    <name type="common">Marine alga</name>
    <name type="synonym">Syracosphaera carterae</name>
    <dbReference type="NCBI Taxonomy" id="13221"/>
    <lineage>
        <taxon>Eukaryota</taxon>
        <taxon>Haptista</taxon>
        <taxon>Haptophyta</taxon>
        <taxon>Prymnesiophyceae</taxon>
        <taxon>Isochrysidales</taxon>
        <taxon>Isochrysidaceae</taxon>
        <taxon>Chrysotila</taxon>
    </lineage>
</organism>
<accession>A0A7S4B2H3</accession>
<name>A0A7S4B2H3_CHRCT</name>
<sequence>MSRVDVKRLSDVELCQLLQAAMAEVRARGIDAGQGLPGLSAPTAADVLVGHDLNDAHKRAKQVHEGVLPQLSSACLVSSETPSATQPAVAAHATVLPALFSAGSSSDDARGATSSTDNACAAHIGASPDSGLAVGTSHVDRGSLVGDSDTGAEHAADAVEQKEAWHVEELPNLEARMHFAREHGIFFETGACDTVEEDLDTIGVPERYAMVPPPGWLRYRQQKPGVQYFPSDREAVYVVSERAFGAWA</sequence>
<protein>
    <submittedName>
        <fullName evidence="1">Uncharacterized protein</fullName>
    </submittedName>
</protein>
<gene>
    <name evidence="1" type="ORF">PCAR00345_LOCUS3385</name>
</gene>
<dbReference type="EMBL" id="HBIZ01005920">
    <property type="protein sequence ID" value="CAE0750800.1"/>
    <property type="molecule type" value="Transcribed_RNA"/>
</dbReference>